<dbReference type="EMBL" id="QTSX02004266">
    <property type="protein sequence ID" value="KAJ9067134.1"/>
    <property type="molecule type" value="Genomic_DNA"/>
</dbReference>
<organism evidence="1 2">
    <name type="scientific">Entomophthora muscae</name>
    <dbReference type="NCBI Taxonomy" id="34485"/>
    <lineage>
        <taxon>Eukaryota</taxon>
        <taxon>Fungi</taxon>
        <taxon>Fungi incertae sedis</taxon>
        <taxon>Zoopagomycota</taxon>
        <taxon>Entomophthoromycotina</taxon>
        <taxon>Entomophthoromycetes</taxon>
        <taxon>Entomophthorales</taxon>
        <taxon>Entomophthoraceae</taxon>
        <taxon>Entomophthora</taxon>
    </lineage>
</organism>
<protein>
    <submittedName>
        <fullName evidence="1">Uncharacterized protein</fullName>
    </submittedName>
</protein>
<comment type="caution">
    <text evidence="1">The sequence shown here is derived from an EMBL/GenBank/DDBJ whole genome shotgun (WGS) entry which is preliminary data.</text>
</comment>
<name>A0ACC2SXL7_9FUNG</name>
<evidence type="ECO:0000313" key="2">
    <source>
        <dbReference type="Proteomes" id="UP001165960"/>
    </source>
</evidence>
<evidence type="ECO:0000313" key="1">
    <source>
        <dbReference type="EMBL" id="KAJ9067134.1"/>
    </source>
</evidence>
<reference evidence="1" key="1">
    <citation type="submission" date="2022-04" db="EMBL/GenBank/DDBJ databases">
        <title>Genome of the entomopathogenic fungus Entomophthora muscae.</title>
        <authorList>
            <person name="Elya C."/>
            <person name="Lovett B.R."/>
            <person name="Lee E."/>
            <person name="Macias A.M."/>
            <person name="Hajek A.E."/>
            <person name="De Bivort B.L."/>
            <person name="Kasson M.T."/>
            <person name="De Fine Licht H.H."/>
            <person name="Stajich J.E."/>
        </authorList>
    </citation>
    <scope>NUCLEOTIDE SEQUENCE</scope>
    <source>
        <strain evidence="1">Berkeley</strain>
    </source>
</reference>
<accession>A0ACC2SXL7</accession>
<proteinExistence type="predicted"/>
<dbReference type="Proteomes" id="UP001165960">
    <property type="component" value="Unassembled WGS sequence"/>
</dbReference>
<gene>
    <name evidence="1" type="ORF">DSO57_1002620</name>
</gene>
<keyword evidence="2" id="KW-1185">Reference proteome</keyword>
<sequence>MYVRDDPAWLLYTLDNLPSQFHTILASGTVLLQDLAPDENGSVMIQEMSLYSPSLVPHVGLPLLSGQYTPSCAPWLLSGALLLAINAYLPTLSPISALWTPVREVIPALHWLTSWWILPPGWEPNLVGLAPLSLNNIIRQS</sequence>